<name>A0ABQ5N0P7_9CLOT</name>
<evidence type="ECO:0000256" key="2">
    <source>
        <dbReference type="ARBA" id="ARBA00022475"/>
    </source>
</evidence>
<keyword evidence="8" id="KW-1185">Reference proteome</keyword>
<dbReference type="EMBL" id="BRXR01000001">
    <property type="protein sequence ID" value="GLC28756.1"/>
    <property type="molecule type" value="Genomic_DNA"/>
</dbReference>
<sequence>MDSEVKNMLKKVALFDVIVGSALFILVTIVYGLNYGIMCTLGLLVGALNYNINGIIINHLLSNEHFKHNIFTSLIGFLRVFIICLIAIIIYKYNRMNVLAYVLGFCSHFISLVLYGISVRNK</sequence>
<feature type="transmembrane region" description="Helical" evidence="6">
    <location>
        <begin position="98"/>
        <end position="117"/>
    </location>
</feature>
<evidence type="ECO:0000256" key="6">
    <source>
        <dbReference type="SAM" id="Phobius"/>
    </source>
</evidence>
<evidence type="ECO:0008006" key="9">
    <source>
        <dbReference type="Google" id="ProtNLM"/>
    </source>
</evidence>
<feature type="transmembrane region" description="Helical" evidence="6">
    <location>
        <begin position="12"/>
        <end position="33"/>
    </location>
</feature>
<dbReference type="Proteomes" id="UP001208567">
    <property type="component" value="Unassembled WGS sequence"/>
</dbReference>
<comment type="caution">
    <text evidence="7">The sequence shown here is derived from an EMBL/GenBank/DDBJ whole genome shotgun (WGS) entry which is preliminary data.</text>
</comment>
<dbReference type="Pfam" id="PF03899">
    <property type="entry name" value="ATP-synt_I"/>
    <property type="match status" value="1"/>
</dbReference>
<evidence type="ECO:0000256" key="3">
    <source>
        <dbReference type="ARBA" id="ARBA00022692"/>
    </source>
</evidence>
<comment type="subcellular location">
    <subcellularLocation>
        <location evidence="1">Cell membrane</location>
        <topology evidence="1">Multi-pass membrane protein</topology>
    </subcellularLocation>
</comment>
<organism evidence="7 8">
    <name type="scientific">Clostridium omnivorum</name>
    <dbReference type="NCBI Taxonomy" id="1604902"/>
    <lineage>
        <taxon>Bacteria</taxon>
        <taxon>Bacillati</taxon>
        <taxon>Bacillota</taxon>
        <taxon>Clostridia</taxon>
        <taxon>Eubacteriales</taxon>
        <taxon>Clostridiaceae</taxon>
        <taxon>Clostridium</taxon>
    </lineage>
</organism>
<evidence type="ECO:0000313" key="8">
    <source>
        <dbReference type="Proteomes" id="UP001208567"/>
    </source>
</evidence>
<protein>
    <recommendedName>
        <fullName evidence="9">ATP synthase subunit I</fullName>
    </recommendedName>
</protein>
<feature type="transmembrane region" description="Helical" evidence="6">
    <location>
        <begin position="70"/>
        <end position="91"/>
    </location>
</feature>
<evidence type="ECO:0000256" key="4">
    <source>
        <dbReference type="ARBA" id="ARBA00022989"/>
    </source>
</evidence>
<keyword evidence="5 6" id="KW-0472">Membrane</keyword>
<reference evidence="7 8" key="1">
    <citation type="journal article" date="2024" name="Int. J. Syst. Evol. Microbiol.">
        <title>Clostridium omnivorum sp. nov., isolated from anoxic soil under the treatment of reductive soil disinfestation.</title>
        <authorList>
            <person name="Ueki A."/>
            <person name="Tonouchi A."/>
            <person name="Kaku N."/>
            <person name="Honma S."/>
            <person name="Ueki K."/>
        </authorList>
    </citation>
    <scope>NUCLEOTIDE SEQUENCE [LARGE SCALE GENOMIC DNA]</scope>
    <source>
        <strain evidence="7 8">E14</strain>
    </source>
</reference>
<evidence type="ECO:0000256" key="1">
    <source>
        <dbReference type="ARBA" id="ARBA00004651"/>
    </source>
</evidence>
<keyword evidence="3 6" id="KW-0812">Transmembrane</keyword>
<gene>
    <name evidence="7" type="ORF">bsdE14_01660</name>
</gene>
<keyword evidence="2" id="KW-1003">Cell membrane</keyword>
<evidence type="ECO:0000313" key="7">
    <source>
        <dbReference type="EMBL" id="GLC28756.1"/>
    </source>
</evidence>
<evidence type="ECO:0000256" key="5">
    <source>
        <dbReference type="ARBA" id="ARBA00023136"/>
    </source>
</evidence>
<accession>A0ABQ5N0P7</accession>
<keyword evidence="4 6" id="KW-1133">Transmembrane helix</keyword>
<dbReference type="InterPro" id="IPR005598">
    <property type="entry name" value="ATP_synth_I"/>
</dbReference>
<dbReference type="RefSeq" id="WP_264848023.1">
    <property type="nucleotide sequence ID" value="NZ_BRXR01000001.1"/>
</dbReference>
<proteinExistence type="predicted"/>